<gene>
    <name evidence="1" type="ORF">BpHYR1_051564</name>
</gene>
<dbReference type="AlphaFoldDB" id="A0A3M7RMG9"/>
<protein>
    <submittedName>
        <fullName evidence="1">Uncharacterized protein</fullName>
    </submittedName>
</protein>
<reference evidence="1 2" key="1">
    <citation type="journal article" date="2018" name="Sci. Rep.">
        <title>Genomic signatures of local adaptation to the degree of environmental predictability in rotifers.</title>
        <authorList>
            <person name="Franch-Gras L."/>
            <person name="Hahn C."/>
            <person name="Garcia-Roger E.M."/>
            <person name="Carmona M.J."/>
            <person name="Serra M."/>
            <person name="Gomez A."/>
        </authorList>
    </citation>
    <scope>NUCLEOTIDE SEQUENCE [LARGE SCALE GENOMIC DNA]</scope>
    <source>
        <strain evidence="1">HYR1</strain>
    </source>
</reference>
<evidence type="ECO:0000313" key="1">
    <source>
        <dbReference type="EMBL" id="RNA24587.1"/>
    </source>
</evidence>
<dbReference type="Proteomes" id="UP000276133">
    <property type="component" value="Unassembled WGS sequence"/>
</dbReference>
<comment type="caution">
    <text evidence="1">The sequence shown here is derived from an EMBL/GenBank/DDBJ whole genome shotgun (WGS) entry which is preliminary data.</text>
</comment>
<name>A0A3M7RMG9_BRAPC</name>
<organism evidence="1 2">
    <name type="scientific">Brachionus plicatilis</name>
    <name type="common">Marine rotifer</name>
    <name type="synonym">Brachionus muelleri</name>
    <dbReference type="NCBI Taxonomy" id="10195"/>
    <lineage>
        <taxon>Eukaryota</taxon>
        <taxon>Metazoa</taxon>
        <taxon>Spiralia</taxon>
        <taxon>Gnathifera</taxon>
        <taxon>Rotifera</taxon>
        <taxon>Eurotatoria</taxon>
        <taxon>Monogononta</taxon>
        <taxon>Pseudotrocha</taxon>
        <taxon>Ploima</taxon>
        <taxon>Brachionidae</taxon>
        <taxon>Brachionus</taxon>
    </lineage>
</organism>
<sequence>MIEKAAEGSSLNPFTVTNTLRIKNLKKNEIASKKSRDPWEVQNCLKNFFTSFLMRFKNLIALDPNSSQIKLSNVIKKEVTLQSTDHWNGAILSG</sequence>
<evidence type="ECO:0000313" key="2">
    <source>
        <dbReference type="Proteomes" id="UP000276133"/>
    </source>
</evidence>
<accession>A0A3M7RMG9</accession>
<dbReference type="EMBL" id="REGN01003094">
    <property type="protein sequence ID" value="RNA24587.1"/>
    <property type="molecule type" value="Genomic_DNA"/>
</dbReference>
<keyword evidence="2" id="KW-1185">Reference proteome</keyword>
<proteinExistence type="predicted"/>